<dbReference type="KEGG" id="tad:TRIADDRAFT_61458"/>
<evidence type="ECO:0000313" key="2">
    <source>
        <dbReference type="Proteomes" id="UP000009022"/>
    </source>
</evidence>
<dbReference type="EMBL" id="DS985263">
    <property type="protein sequence ID" value="EDV20083.1"/>
    <property type="molecule type" value="Genomic_DNA"/>
</dbReference>
<dbReference type="CTD" id="6758628"/>
<dbReference type="Proteomes" id="UP000009022">
    <property type="component" value="Unassembled WGS sequence"/>
</dbReference>
<dbReference type="InterPro" id="IPR011029">
    <property type="entry name" value="DEATH-like_dom_sf"/>
</dbReference>
<protein>
    <recommendedName>
        <fullName evidence="3">Death domain-containing protein</fullName>
    </recommendedName>
</protein>
<dbReference type="Gene3D" id="1.10.533.10">
    <property type="entry name" value="Death Domain, Fas"/>
    <property type="match status" value="1"/>
</dbReference>
<accession>B3SB16</accession>
<dbReference type="AlphaFoldDB" id="B3SB16"/>
<proteinExistence type="predicted"/>
<dbReference type="PhylomeDB" id="B3SB16"/>
<evidence type="ECO:0008006" key="3">
    <source>
        <dbReference type="Google" id="ProtNLM"/>
    </source>
</evidence>
<dbReference type="GeneID" id="6758628"/>
<gene>
    <name evidence="1" type="ORF">TRIADDRAFT_61458</name>
</gene>
<reference evidence="1 2" key="1">
    <citation type="journal article" date="2008" name="Nature">
        <title>The Trichoplax genome and the nature of placozoans.</title>
        <authorList>
            <person name="Srivastava M."/>
            <person name="Begovic E."/>
            <person name="Chapman J."/>
            <person name="Putnam N.H."/>
            <person name="Hellsten U."/>
            <person name="Kawashima T."/>
            <person name="Kuo A."/>
            <person name="Mitros T."/>
            <person name="Salamov A."/>
            <person name="Carpenter M.L."/>
            <person name="Signorovitch A.Y."/>
            <person name="Moreno M.A."/>
            <person name="Kamm K."/>
            <person name="Grimwood J."/>
            <person name="Schmutz J."/>
            <person name="Shapiro H."/>
            <person name="Grigoriev I.V."/>
            <person name="Buss L.W."/>
            <person name="Schierwater B."/>
            <person name="Dellaporta S.L."/>
            <person name="Rokhsar D.S."/>
        </authorList>
    </citation>
    <scope>NUCLEOTIDE SEQUENCE [LARGE SCALE GENOMIC DNA]</scope>
    <source>
        <strain evidence="1 2">Grell-BS-1999</strain>
    </source>
</reference>
<dbReference type="SUPFAM" id="SSF47986">
    <property type="entry name" value="DEATH domain"/>
    <property type="match status" value="1"/>
</dbReference>
<dbReference type="HOGENOM" id="CLU_1333473_0_0_1"/>
<dbReference type="RefSeq" id="XP_002117467.1">
    <property type="nucleotide sequence ID" value="XM_002117431.1"/>
</dbReference>
<dbReference type="InParanoid" id="B3SB16"/>
<evidence type="ECO:0000313" key="1">
    <source>
        <dbReference type="EMBL" id="EDV20083.1"/>
    </source>
</evidence>
<name>B3SB16_TRIAD</name>
<keyword evidence="2" id="KW-1185">Reference proteome</keyword>
<organism evidence="1 2">
    <name type="scientific">Trichoplax adhaerens</name>
    <name type="common">Trichoplax reptans</name>
    <dbReference type="NCBI Taxonomy" id="10228"/>
    <lineage>
        <taxon>Eukaryota</taxon>
        <taxon>Metazoa</taxon>
        <taxon>Placozoa</taxon>
        <taxon>Uniplacotomia</taxon>
        <taxon>Trichoplacea</taxon>
        <taxon>Trichoplacidae</taxon>
        <taxon>Trichoplax</taxon>
    </lineage>
</organism>
<dbReference type="CDD" id="cd01670">
    <property type="entry name" value="Death"/>
    <property type="match status" value="1"/>
</dbReference>
<sequence>MLTQAEEFVLSNNWTVLETDFPYDKLFPLLVSNHILDVYDQSKLQSLQDHIIRNRTLLQLLQEKPVGTFQKICHLYSQLSSVQAEIGYQLLQAIQDYSKDEVDGKCPILDPEQSAKPYLDLIFQTNIPNDVKVVNLKKFYEGLHLKQFKVKTIVSKSDLTIEGKLKELFKIWCNEKQTEATKGVFVQALYDAGLDEAAKLVSISKR</sequence>